<dbReference type="WBParaSite" id="JU765_v2.g9833.t1">
    <property type="protein sequence ID" value="JU765_v2.g9833.t1"/>
    <property type="gene ID" value="JU765_v2.g9833"/>
</dbReference>
<protein>
    <submittedName>
        <fullName evidence="2">Radical SAM C-terminal extension domain-containing protein</fullName>
    </submittedName>
</protein>
<reference evidence="2" key="1">
    <citation type="submission" date="2022-11" db="UniProtKB">
        <authorList>
            <consortium name="WormBaseParasite"/>
        </authorList>
    </citation>
    <scope>IDENTIFICATION</scope>
</reference>
<organism evidence="1 2">
    <name type="scientific">Panagrolaimus sp. JU765</name>
    <dbReference type="NCBI Taxonomy" id="591449"/>
    <lineage>
        <taxon>Eukaryota</taxon>
        <taxon>Metazoa</taxon>
        <taxon>Ecdysozoa</taxon>
        <taxon>Nematoda</taxon>
        <taxon>Chromadorea</taxon>
        <taxon>Rhabditida</taxon>
        <taxon>Tylenchina</taxon>
        <taxon>Panagrolaimomorpha</taxon>
        <taxon>Panagrolaimoidea</taxon>
        <taxon>Panagrolaimidae</taxon>
        <taxon>Panagrolaimus</taxon>
    </lineage>
</organism>
<evidence type="ECO:0000313" key="1">
    <source>
        <dbReference type="Proteomes" id="UP000887576"/>
    </source>
</evidence>
<accession>A0AC34RSX4</accession>
<name>A0AC34RSX4_9BILA</name>
<evidence type="ECO:0000313" key="2">
    <source>
        <dbReference type="WBParaSite" id="JU765_v2.g9833.t1"/>
    </source>
</evidence>
<sequence>MLIFYVIFAGIHDISDTAAEWSKWGCMVTIIMFFLFYGGIGTIAWCFMDELVPQHHRSRVQSICQFTAMSIDCVYIFVFQFIFDVIKAYSFIPMYIIPNIISFSILFFILPETKNLEIYEIVAKLKVLVDLVAHILSLVPPWTRVYRVQRDIPMPLVTSGVEYGNLREQDVSN</sequence>
<proteinExistence type="predicted"/>
<dbReference type="Proteomes" id="UP000887576">
    <property type="component" value="Unplaced"/>
</dbReference>